<proteinExistence type="predicted"/>
<name>A0A914D949_9BILA</name>
<dbReference type="Proteomes" id="UP000887540">
    <property type="component" value="Unplaced"/>
</dbReference>
<dbReference type="WBParaSite" id="ACRNAN_scaffold2111.g7335.t1">
    <property type="protein sequence ID" value="ACRNAN_scaffold2111.g7335.t1"/>
    <property type="gene ID" value="ACRNAN_scaffold2111.g7335"/>
</dbReference>
<feature type="transmembrane region" description="Helical" evidence="1">
    <location>
        <begin position="44"/>
        <end position="65"/>
    </location>
</feature>
<dbReference type="AlphaFoldDB" id="A0A914D949"/>
<reference evidence="3" key="1">
    <citation type="submission" date="2022-11" db="UniProtKB">
        <authorList>
            <consortium name="WormBaseParasite"/>
        </authorList>
    </citation>
    <scope>IDENTIFICATION</scope>
</reference>
<organism evidence="2 3">
    <name type="scientific">Acrobeloides nanus</name>
    <dbReference type="NCBI Taxonomy" id="290746"/>
    <lineage>
        <taxon>Eukaryota</taxon>
        <taxon>Metazoa</taxon>
        <taxon>Ecdysozoa</taxon>
        <taxon>Nematoda</taxon>
        <taxon>Chromadorea</taxon>
        <taxon>Rhabditida</taxon>
        <taxon>Tylenchina</taxon>
        <taxon>Cephalobomorpha</taxon>
        <taxon>Cephaloboidea</taxon>
        <taxon>Cephalobidae</taxon>
        <taxon>Acrobeloides</taxon>
    </lineage>
</organism>
<evidence type="ECO:0000256" key="1">
    <source>
        <dbReference type="SAM" id="Phobius"/>
    </source>
</evidence>
<protein>
    <submittedName>
        <fullName evidence="3">Uncharacterized protein</fullName>
    </submittedName>
</protein>
<keyword evidence="1" id="KW-0812">Transmembrane</keyword>
<keyword evidence="2" id="KW-1185">Reference proteome</keyword>
<evidence type="ECO:0000313" key="2">
    <source>
        <dbReference type="Proteomes" id="UP000887540"/>
    </source>
</evidence>
<accession>A0A914D949</accession>
<sequence length="122" mass="13161">MVLSCSIRNATNPIIITCPDSNILAKSYCCENGDGCCDQLDYTLIWMVGAVFLILISYVIISICCKSSRSSGTPSNAVNVEDGSNENAIKPLECPFCRNIITAPPTYSQANLCRLDNPSSQS</sequence>
<evidence type="ECO:0000313" key="3">
    <source>
        <dbReference type="WBParaSite" id="ACRNAN_scaffold2111.g7335.t1"/>
    </source>
</evidence>
<keyword evidence="1" id="KW-0472">Membrane</keyword>
<keyword evidence="1" id="KW-1133">Transmembrane helix</keyword>